<dbReference type="PROSITE" id="PS50893">
    <property type="entry name" value="ABC_TRANSPORTER_2"/>
    <property type="match status" value="1"/>
</dbReference>
<proteinExistence type="predicted"/>
<keyword evidence="6" id="KW-1185">Reference proteome</keyword>
<dbReference type="AlphaFoldDB" id="A0A1Y0L1P9"/>
<dbReference type="InterPro" id="IPR027417">
    <property type="entry name" value="P-loop_NTPase"/>
</dbReference>
<keyword evidence="2" id="KW-0547">Nucleotide-binding</keyword>
<evidence type="ECO:0000256" key="1">
    <source>
        <dbReference type="ARBA" id="ARBA00022448"/>
    </source>
</evidence>
<gene>
    <name evidence="5" type="ORF">SCLAR_v1c09620</name>
</gene>
<dbReference type="InterPro" id="IPR017871">
    <property type="entry name" value="ABC_transporter-like_CS"/>
</dbReference>
<evidence type="ECO:0000256" key="3">
    <source>
        <dbReference type="ARBA" id="ARBA00022840"/>
    </source>
</evidence>
<dbReference type="InterPro" id="IPR003439">
    <property type="entry name" value="ABC_transporter-like_ATP-bd"/>
</dbReference>
<dbReference type="PANTHER" id="PTHR42711">
    <property type="entry name" value="ABC TRANSPORTER ATP-BINDING PROTEIN"/>
    <property type="match status" value="1"/>
</dbReference>
<dbReference type="RefSeq" id="WP_100254804.1">
    <property type="nucleotide sequence ID" value="NZ_CP015819.1"/>
</dbReference>
<dbReference type="EMBL" id="CP024870">
    <property type="protein sequence ID" value="ATX71265.1"/>
    <property type="molecule type" value="Genomic_DNA"/>
</dbReference>
<evidence type="ECO:0000313" key="5">
    <source>
        <dbReference type="EMBL" id="ATX71265.1"/>
    </source>
</evidence>
<reference evidence="5 6" key="1">
    <citation type="submission" date="2017-11" db="EMBL/GenBank/DDBJ databases">
        <title>Complete genome sequence of Spiroplasma clarkii CN-5 (DSM 19994).</title>
        <authorList>
            <person name="Tsai Y.-M."/>
            <person name="Chang A."/>
            <person name="Lo W.-S."/>
            <person name="Kuo C.-H."/>
        </authorList>
    </citation>
    <scope>NUCLEOTIDE SEQUENCE [LARGE SCALE GENOMIC DNA]</scope>
    <source>
        <strain evidence="5 6">CN-5</strain>
    </source>
</reference>
<keyword evidence="1" id="KW-0813">Transport</keyword>
<dbReference type="SUPFAM" id="SSF52540">
    <property type="entry name" value="P-loop containing nucleoside triphosphate hydrolases"/>
    <property type="match status" value="1"/>
</dbReference>
<feature type="domain" description="ABC transporter" evidence="4">
    <location>
        <begin position="2"/>
        <end position="219"/>
    </location>
</feature>
<dbReference type="InterPro" id="IPR050763">
    <property type="entry name" value="ABC_transporter_ATP-binding"/>
</dbReference>
<dbReference type="OrthoDB" id="388394at2"/>
<evidence type="ECO:0000256" key="2">
    <source>
        <dbReference type="ARBA" id="ARBA00022741"/>
    </source>
</evidence>
<dbReference type="Pfam" id="PF00005">
    <property type="entry name" value="ABC_tran"/>
    <property type="match status" value="1"/>
</dbReference>
<evidence type="ECO:0000259" key="4">
    <source>
        <dbReference type="PROSITE" id="PS50893"/>
    </source>
</evidence>
<dbReference type="GO" id="GO:0016887">
    <property type="term" value="F:ATP hydrolysis activity"/>
    <property type="evidence" value="ECO:0007669"/>
    <property type="project" value="InterPro"/>
</dbReference>
<accession>A0A1Y0L1P9</accession>
<name>A0A1Y0L1P9_9MOLU</name>
<dbReference type="SMART" id="SM00382">
    <property type="entry name" value="AAA"/>
    <property type="match status" value="1"/>
</dbReference>
<dbReference type="KEGG" id="scla:SCLARK_001396"/>
<evidence type="ECO:0000313" key="6">
    <source>
        <dbReference type="Proteomes" id="UP000231179"/>
    </source>
</evidence>
<protein>
    <submittedName>
        <fullName evidence="5">ABC transporter ATP-binding protein</fullName>
    </submittedName>
</protein>
<dbReference type="PANTHER" id="PTHR42711:SF17">
    <property type="entry name" value="ABC TRANSPORTER ATP-BINDING PROTEIN"/>
    <property type="match status" value="1"/>
</dbReference>
<organism evidence="5 6">
    <name type="scientific">Spiroplasma clarkii</name>
    <dbReference type="NCBI Taxonomy" id="2139"/>
    <lineage>
        <taxon>Bacteria</taxon>
        <taxon>Bacillati</taxon>
        <taxon>Mycoplasmatota</taxon>
        <taxon>Mollicutes</taxon>
        <taxon>Entomoplasmatales</taxon>
        <taxon>Spiroplasmataceae</taxon>
        <taxon>Spiroplasma</taxon>
    </lineage>
</organism>
<keyword evidence="3 5" id="KW-0067">ATP-binding</keyword>
<dbReference type="Proteomes" id="UP000231179">
    <property type="component" value="Chromosome"/>
</dbReference>
<dbReference type="Gene3D" id="3.40.50.300">
    <property type="entry name" value="P-loop containing nucleotide triphosphate hydrolases"/>
    <property type="match status" value="1"/>
</dbReference>
<dbReference type="CDD" id="cd03230">
    <property type="entry name" value="ABC_DR_subfamily_A"/>
    <property type="match status" value="1"/>
</dbReference>
<dbReference type="PROSITE" id="PS00211">
    <property type="entry name" value="ABC_TRANSPORTER_1"/>
    <property type="match status" value="1"/>
</dbReference>
<dbReference type="GO" id="GO:0005524">
    <property type="term" value="F:ATP binding"/>
    <property type="evidence" value="ECO:0007669"/>
    <property type="project" value="UniProtKB-KW"/>
</dbReference>
<sequence>MIRVTNITKKYGKKVVLDNINLTIQENERIAIMGLNGSGKTTLSEIILKIFKPTSGTIEYQKQDLVRNATFQDGSFDNELNLTQLIDFYAAAFQVKVNKVELLTQYELLEFAKQKYSKLSGGQRQKFRFLITLMNQPNLLLLDELTTSLDYIWREKIVKLVKNFLDTNPCTLLIVSHNKDEIAGLCNRAIVLSEGKIIKDFSLPEDKTKALAVIDKEIFNYDGNI</sequence>
<dbReference type="InterPro" id="IPR003593">
    <property type="entry name" value="AAA+_ATPase"/>
</dbReference>